<evidence type="ECO:0000256" key="7">
    <source>
        <dbReference type="ARBA" id="ARBA00022630"/>
    </source>
</evidence>
<evidence type="ECO:0000256" key="13">
    <source>
        <dbReference type="ARBA" id="ARBA00023027"/>
    </source>
</evidence>
<dbReference type="SUPFAM" id="SSF63380">
    <property type="entry name" value="Riboflavin synthase domain-like"/>
    <property type="match status" value="1"/>
</dbReference>
<dbReference type="InterPro" id="IPR039261">
    <property type="entry name" value="FNR_nucleotide-bd"/>
</dbReference>
<organism evidence="19 20">
    <name type="scientific">Phaeosphaeria nodorum (strain SN15 / ATCC MYA-4574 / FGSC 10173)</name>
    <name type="common">Glume blotch fungus</name>
    <name type="synonym">Parastagonospora nodorum</name>
    <dbReference type="NCBI Taxonomy" id="321614"/>
    <lineage>
        <taxon>Eukaryota</taxon>
        <taxon>Fungi</taxon>
        <taxon>Dikarya</taxon>
        <taxon>Ascomycota</taxon>
        <taxon>Pezizomycotina</taxon>
        <taxon>Dothideomycetes</taxon>
        <taxon>Pleosporomycetidae</taxon>
        <taxon>Pleosporales</taxon>
        <taxon>Pleosporineae</taxon>
        <taxon>Phaeosphaeriaceae</taxon>
        <taxon>Parastagonospora</taxon>
    </lineage>
</organism>
<dbReference type="PROSITE" id="PS51384">
    <property type="entry name" value="FAD_FR"/>
    <property type="match status" value="1"/>
</dbReference>
<keyword evidence="11" id="KW-0560">Oxidoreductase</keyword>
<evidence type="ECO:0000256" key="8">
    <source>
        <dbReference type="ARBA" id="ARBA00022723"/>
    </source>
</evidence>
<feature type="domain" description="FAD-binding FR-type" evidence="18">
    <location>
        <begin position="195"/>
        <end position="308"/>
    </location>
</feature>
<dbReference type="FunFam" id="1.10.490.10:FF:000003">
    <property type="entry name" value="Flavohemoprotein"/>
    <property type="match status" value="1"/>
</dbReference>
<dbReference type="Pfam" id="PF00042">
    <property type="entry name" value="Globin"/>
    <property type="match status" value="1"/>
</dbReference>
<dbReference type="AlphaFoldDB" id="A0A7U2F9C6"/>
<keyword evidence="8" id="KW-0479">Metal-binding</keyword>
<dbReference type="Gene3D" id="2.40.30.10">
    <property type="entry name" value="Translation factors"/>
    <property type="match status" value="1"/>
</dbReference>
<dbReference type="VEuPathDB" id="FungiDB:JI435_061790"/>
<keyword evidence="7" id="KW-0285">Flavoprotein</keyword>
<keyword evidence="13" id="KW-0520">NAD</keyword>
<keyword evidence="5" id="KW-0216">Detoxification</keyword>
<accession>A0A7U2F9C6</accession>
<dbReference type="InterPro" id="IPR001433">
    <property type="entry name" value="OxRdtase_FAD/NAD-bd"/>
</dbReference>
<dbReference type="InterPro" id="IPR017927">
    <property type="entry name" value="FAD-bd_FR_type"/>
</dbReference>
<evidence type="ECO:0000256" key="15">
    <source>
        <dbReference type="ARBA" id="ARBA00049433"/>
    </source>
</evidence>
<proteinExistence type="inferred from homology"/>
<comment type="cofactor">
    <cofactor evidence="2">
        <name>FAD</name>
        <dbReference type="ChEBI" id="CHEBI:57692"/>
    </cofactor>
</comment>
<evidence type="ECO:0000259" key="17">
    <source>
        <dbReference type="PROSITE" id="PS01033"/>
    </source>
</evidence>
<name>A0A7U2F9C6_PHANO</name>
<comment type="cofactor">
    <cofactor evidence="1">
        <name>heme b</name>
        <dbReference type="ChEBI" id="CHEBI:60344"/>
    </cofactor>
</comment>
<comment type="similarity">
    <text evidence="3">In the C-terminal section; belongs to the flavoprotein pyridine nucleotide cytochrome reductase family.</text>
</comment>
<dbReference type="GO" id="GO:0009636">
    <property type="term" value="P:response to toxic substance"/>
    <property type="evidence" value="ECO:0007669"/>
    <property type="project" value="UniProtKB-KW"/>
</dbReference>
<evidence type="ECO:0000256" key="14">
    <source>
        <dbReference type="ARBA" id="ARBA00048649"/>
    </source>
</evidence>
<evidence type="ECO:0000256" key="16">
    <source>
        <dbReference type="ARBA" id="ARBA00056398"/>
    </source>
</evidence>
<evidence type="ECO:0000256" key="1">
    <source>
        <dbReference type="ARBA" id="ARBA00001970"/>
    </source>
</evidence>
<reference evidence="20" key="1">
    <citation type="journal article" date="2021" name="BMC Genomics">
        <title>Chromosome-level genome assembly and manually-curated proteome of model necrotroph Parastagonospora nodorum Sn15 reveals a genome-wide trove of candidate effector homologs, and redundancy of virulence-related functions within an accessory chromosome.</title>
        <authorList>
            <person name="Bertazzoni S."/>
            <person name="Jones D.A.B."/>
            <person name="Phan H.T."/>
            <person name="Tan K.-C."/>
            <person name="Hane J.K."/>
        </authorList>
    </citation>
    <scope>NUCLEOTIDE SEQUENCE [LARGE SCALE GENOMIC DNA]</scope>
    <source>
        <strain evidence="20">SN15 / ATCC MYA-4574 / FGSC 10173)</strain>
    </source>
</reference>
<evidence type="ECO:0000256" key="5">
    <source>
        <dbReference type="ARBA" id="ARBA00022575"/>
    </source>
</evidence>
<feature type="domain" description="Globin" evidence="17">
    <location>
        <begin position="48"/>
        <end position="185"/>
    </location>
</feature>
<dbReference type="EC" id="1.14.12.17" evidence="4"/>
<dbReference type="CDD" id="cd08922">
    <property type="entry name" value="FHb-globin"/>
    <property type="match status" value="1"/>
</dbReference>
<evidence type="ECO:0000256" key="6">
    <source>
        <dbReference type="ARBA" id="ARBA00022617"/>
    </source>
</evidence>
<dbReference type="SUPFAM" id="SSF52343">
    <property type="entry name" value="Ferredoxin reductase-like, C-terminal NADP-linked domain"/>
    <property type="match status" value="1"/>
</dbReference>
<dbReference type="GO" id="GO:0008941">
    <property type="term" value="F:nitric oxide dioxygenase NAD(P)H activity"/>
    <property type="evidence" value="ECO:0007669"/>
    <property type="project" value="UniProtKB-EC"/>
</dbReference>
<dbReference type="SUPFAM" id="SSF46458">
    <property type="entry name" value="Globin-like"/>
    <property type="match status" value="1"/>
</dbReference>
<evidence type="ECO:0000256" key="11">
    <source>
        <dbReference type="ARBA" id="ARBA00023002"/>
    </source>
</evidence>
<keyword evidence="9" id="KW-0274">FAD</keyword>
<dbReference type="Proteomes" id="UP000663193">
    <property type="component" value="Chromosome 9"/>
</dbReference>
<evidence type="ECO:0000256" key="10">
    <source>
        <dbReference type="ARBA" id="ARBA00022857"/>
    </source>
</evidence>
<dbReference type="PROSITE" id="PS01033">
    <property type="entry name" value="GLOBIN"/>
    <property type="match status" value="1"/>
</dbReference>
<dbReference type="NCBIfam" id="NF009805">
    <property type="entry name" value="PRK13289.1"/>
    <property type="match status" value="1"/>
</dbReference>
<keyword evidence="20" id="KW-1185">Reference proteome</keyword>
<evidence type="ECO:0000256" key="3">
    <source>
        <dbReference type="ARBA" id="ARBA00006401"/>
    </source>
</evidence>
<dbReference type="Gene3D" id="1.10.490.10">
    <property type="entry name" value="Globins"/>
    <property type="match status" value="1"/>
</dbReference>
<dbReference type="GO" id="GO:0062197">
    <property type="term" value="P:cellular response to chemical stress"/>
    <property type="evidence" value="ECO:0007669"/>
    <property type="project" value="UniProtKB-ARBA"/>
</dbReference>
<gene>
    <name evidence="19" type="ORF">JI435_061790</name>
</gene>
<dbReference type="OrthoDB" id="436496at2759"/>
<evidence type="ECO:0000256" key="4">
    <source>
        <dbReference type="ARBA" id="ARBA00012229"/>
    </source>
</evidence>
<evidence type="ECO:0000259" key="18">
    <source>
        <dbReference type="PROSITE" id="PS51384"/>
    </source>
</evidence>
<dbReference type="Pfam" id="PF00970">
    <property type="entry name" value="FAD_binding_6"/>
    <property type="match status" value="1"/>
</dbReference>
<dbReference type="InterPro" id="IPR012292">
    <property type="entry name" value="Globin/Proto"/>
</dbReference>
<dbReference type="Pfam" id="PF00175">
    <property type="entry name" value="NAD_binding_1"/>
    <property type="match status" value="1"/>
</dbReference>
<protein>
    <recommendedName>
        <fullName evidence="4">nitric oxide dioxygenase</fullName>
        <ecNumber evidence="4">1.14.12.17</ecNumber>
    </recommendedName>
</protein>
<keyword evidence="6" id="KW-0349">Heme</keyword>
<dbReference type="InterPro" id="IPR017938">
    <property type="entry name" value="Riboflavin_synthase-like_b-brl"/>
</dbReference>
<dbReference type="GO" id="GO:0019825">
    <property type="term" value="F:oxygen binding"/>
    <property type="evidence" value="ECO:0007669"/>
    <property type="project" value="InterPro"/>
</dbReference>
<dbReference type="InterPro" id="IPR000971">
    <property type="entry name" value="Globin"/>
</dbReference>
<evidence type="ECO:0000313" key="19">
    <source>
        <dbReference type="EMBL" id="QRC98809.1"/>
    </source>
</evidence>
<dbReference type="InterPro" id="IPR009050">
    <property type="entry name" value="Globin-like_sf"/>
</dbReference>
<dbReference type="FunFam" id="3.40.50.80:FF:000010">
    <property type="entry name" value="Flavohemoprotein"/>
    <property type="match status" value="1"/>
</dbReference>
<keyword evidence="10" id="KW-0521">NADP</keyword>
<dbReference type="InterPro" id="IPR008333">
    <property type="entry name" value="Cbr1-like_FAD-bd_dom"/>
</dbReference>
<dbReference type="PANTHER" id="PTHR43396:SF3">
    <property type="entry name" value="FLAVOHEMOPROTEIN"/>
    <property type="match status" value="1"/>
</dbReference>
<evidence type="ECO:0000256" key="9">
    <source>
        <dbReference type="ARBA" id="ARBA00022827"/>
    </source>
</evidence>
<comment type="function">
    <text evidence="16">In the presence of oxygen and NADH, it has NADH oxidase activity, which leads to the generation of superoxide and H(2)O(2). Under anaerobic conditions, it also exhibits nitric oxide reductase and FAD reductase activities. However, all these reactions are much lower than NOD activity.</text>
</comment>
<dbReference type="GO" id="GO:0046872">
    <property type="term" value="F:metal ion binding"/>
    <property type="evidence" value="ECO:0007669"/>
    <property type="project" value="UniProtKB-KW"/>
</dbReference>
<comment type="catalytic activity">
    <reaction evidence="14">
        <text>2 nitric oxide + NADH + 2 O2 = 2 nitrate + NAD(+) + H(+)</text>
        <dbReference type="Rhea" id="RHEA:19469"/>
        <dbReference type="ChEBI" id="CHEBI:15378"/>
        <dbReference type="ChEBI" id="CHEBI:15379"/>
        <dbReference type="ChEBI" id="CHEBI:16480"/>
        <dbReference type="ChEBI" id="CHEBI:17632"/>
        <dbReference type="ChEBI" id="CHEBI:57540"/>
        <dbReference type="ChEBI" id="CHEBI:57945"/>
        <dbReference type="EC" id="1.14.12.17"/>
    </reaction>
</comment>
<keyword evidence="19" id="KW-0223">Dioxygenase</keyword>
<dbReference type="FunFam" id="2.40.30.10:FF:000034">
    <property type="entry name" value="Flavohemoprotein"/>
    <property type="match status" value="1"/>
</dbReference>
<dbReference type="EMBL" id="CP069031">
    <property type="protein sequence ID" value="QRC98809.1"/>
    <property type="molecule type" value="Genomic_DNA"/>
</dbReference>
<dbReference type="PANTHER" id="PTHR43396">
    <property type="entry name" value="FLAVOHEMOPROTEIN"/>
    <property type="match status" value="1"/>
</dbReference>
<keyword evidence="12" id="KW-0408">Iron</keyword>
<dbReference type="CDD" id="cd06184">
    <property type="entry name" value="flavohem_like_fad_nad_binding"/>
    <property type="match status" value="1"/>
</dbReference>
<evidence type="ECO:0000256" key="2">
    <source>
        <dbReference type="ARBA" id="ARBA00001974"/>
    </source>
</evidence>
<dbReference type="GO" id="GO:0020037">
    <property type="term" value="F:heme binding"/>
    <property type="evidence" value="ECO:0007669"/>
    <property type="project" value="InterPro"/>
</dbReference>
<sequence length="457" mass="49947">MVRVSCNIYTATLPRKFIINPNYINKKRYEHTSTSLNLCTTNTSKMALLSPSQVQIIKSTVPVLAQHGEAITAKFYTDLLTANPSLKNVFNTTHQATGHQSRALAGALYAYAANIDNLGALSPALELICHKHVSLFIQPAQYAIVGEFLLATMKTVLGAAATGEVLDAWGAAYWQLADIMIAKEEGLYKSTPGWDGWKDFTIVRKVAESGSGEICSFYLKPKEAGVEVPVFKPGQYVSVNVRVEELDGGVWQARQYSLSDASGKGYLRISVKKEMGEAREGYVSNILHGKSEGDVVRVSHPFGDFFFDREESGENGPVVLISAGVGLTCLTSILNGLAAEQGSRPVSWIHGARDLNARAFKKDVDTLVAANRNIRAVYFSSNPKEGEVEGQDYHIKGRVDMDKVGKDALFADNDQTQYFICGPTQFMLDVQAKLKSYGVPAERIKMELFGTGGVPRV</sequence>
<dbReference type="Gene3D" id="3.40.50.80">
    <property type="entry name" value="Nucleotide-binding domain of ferredoxin-NADP reductase (FNR) module"/>
    <property type="match status" value="1"/>
</dbReference>
<evidence type="ECO:0000313" key="20">
    <source>
        <dbReference type="Proteomes" id="UP000663193"/>
    </source>
</evidence>
<comment type="catalytic activity">
    <reaction evidence="15">
        <text>2 nitric oxide + NADPH + 2 O2 = 2 nitrate + NADP(+) + H(+)</text>
        <dbReference type="Rhea" id="RHEA:19465"/>
        <dbReference type="ChEBI" id="CHEBI:15378"/>
        <dbReference type="ChEBI" id="CHEBI:15379"/>
        <dbReference type="ChEBI" id="CHEBI:16480"/>
        <dbReference type="ChEBI" id="CHEBI:17632"/>
        <dbReference type="ChEBI" id="CHEBI:57783"/>
        <dbReference type="ChEBI" id="CHEBI:58349"/>
        <dbReference type="EC" id="1.14.12.17"/>
    </reaction>
</comment>
<evidence type="ECO:0000256" key="12">
    <source>
        <dbReference type="ARBA" id="ARBA00023004"/>
    </source>
</evidence>